<evidence type="ECO:0000256" key="2">
    <source>
        <dbReference type="ARBA" id="ARBA00022729"/>
    </source>
</evidence>
<dbReference type="GO" id="GO:0070008">
    <property type="term" value="F:serine-type exopeptidase activity"/>
    <property type="evidence" value="ECO:0007669"/>
    <property type="project" value="InterPro"/>
</dbReference>
<comment type="caution">
    <text evidence="5">The sequence shown here is derived from an EMBL/GenBank/DDBJ whole genome shotgun (WGS) entry which is preliminary data.</text>
</comment>
<organism evidence="5 6">
    <name type="scientific">Arabidopsis suecica</name>
    <name type="common">Swedish thale-cress</name>
    <name type="synonym">Cardaminopsis suecica</name>
    <dbReference type="NCBI Taxonomy" id="45249"/>
    <lineage>
        <taxon>Eukaryota</taxon>
        <taxon>Viridiplantae</taxon>
        <taxon>Streptophyta</taxon>
        <taxon>Embryophyta</taxon>
        <taxon>Tracheophyta</taxon>
        <taxon>Spermatophyta</taxon>
        <taxon>Magnoliopsida</taxon>
        <taxon>eudicotyledons</taxon>
        <taxon>Gunneridae</taxon>
        <taxon>Pentapetalae</taxon>
        <taxon>rosids</taxon>
        <taxon>malvids</taxon>
        <taxon>Brassicales</taxon>
        <taxon>Brassicaceae</taxon>
        <taxon>Camelineae</taxon>
        <taxon>Arabidopsis</taxon>
    </lineage>
</organism>
<keyword evidence="1" id="KW-0645">Protease</keyword>
<dbReference type="InterPro" id="IPR008758">
    <property type="entry name" value="Peptidase_S28"/>
</dbReference>
<dbReference type="Pfam" id="PF05577">
    <property type="entry name" value="Peptidase_S28"/>
    <property type="match status" value="1"/>
</dbReference>
<keyword evidence="4" id="KW-0325">Glycoprotein</keyword>
<evidence type="ECO:0000256" key="1">
    <source>
        <dbReference type="ARBA" id="ARBA00022670"/>
    </source>
</evidence>
<evidence type="ECO:0000313" key="5">
    <source>
        <dbReference type="EMBL" id="KAG7632920.1"/>
    </source>
</evidence>
<keyword evidence="2" id="KW-0732">Signal</keyword>
<keyword evidence="3" id="KW-0378">Hydrolase</keyword>
<evidence type="ECO:0000313" key="6">
    <source>
        <dbReference type="Proteomes" id="UP000694251"/>
    </source>
</evidence>
<evidence type="ECO:0000256" key="3">
    <source>
        <dbReference type="ARBA" id="ARBA00022801"/>
    </source>
</evidence>
<dbReference type="Proteomes" id="UP000694251">
    <property type="component" value="Chromosome 3"/>
</dbReference>
<dbReference type="PANTHER" id="PTHR11010:SF110">
    <property type="entry name" value="PROLYLCARBOXYPEPTIDASE-LIKE PROTEIN-RELATED"/>
    <property type="match status" value="1"/>
</dbReference>
<evidence type="ECO:0000256" key="4">
    <source>
        <dbReference type="ARBA" id="ARBA00023180"/>
    </source>
</evidence>
<dbReference type="GO" id="GO:0006508">
    <property type="term" value="P:proteolysis"/>
    <property type="evidence" value="ECO:0007669"/>
    <property type="project" value="UniProtKB-KW"/>
</dbReference>
<sequence length="199" mass="22640">MIKCYASKIILFYFQFHGAVHKVLAAWFKLKYPYIALGALASSAPLLYFEDTLPKHGYFYIVTKVFKEMSKECHNKIHKSWDEIDKIAAKPNSLSIFSKNFKLCNPLNDIIELKSYVSYIYARTAQYSDNQFSVARLCEAINTSPPNTKSDLLDQIFAGVVASRGNISCYGMSSPSYQMTNDDRAWGWQTIHISVTLST</sequence>
<name>A0A8T2FEB2_ARASU</name>
<dbReference type="AlphaFoldDB" id="A0A8T2FEB2"/>
<dbReference type="PANTHER" id="PTHR11010">
    <property type="entry name" value="PROTEASE S28 PRO-X CARBOXYPEPTIDASE-RELATED"/>
    <property type="match status" value="1"/>
</dbReference>
<protein>
    <submittedName>
        <fullName evidence="5">Peptidase S28</fullName>
    </submittedName>
</protein>
<gene>
    <name evidence="5" type="ORF">ISN44_As03g030120</name>
</gene>
<dbReference type="GO" id="GO:0008239">
    <property type="term" value="F:dipeptidyl-peptidase activity"/>
    <property type="evidence" value="ECO:0007669"/>
    <property type="project" value="TreeGrafter"/>
</dbReference>
<accession>A0A8T2FEB2</accession>
<dbReference type="OrthoDB" id="2130629at2759"/>
<keyword evidence="6" id="KW-1185">Reference proteome</keyword>
<dbReference type="EMBL" id="JAEFBJ010000003">
    <property type="protein sequence ID" value="KAG7632920.1"/>
    <property type="molecule type" value="Genomic_DNA"/>
</dbReference>
<proteinExistence type="predicted"/>
<reference evidence="5 6" key="1">
    <citation type="submission" date="2020-12" db="EMBL/GenBank/DDBJ databases">
        <title>Concerted genomic and epigenomic changes stabilize Arabidopsis allopolyploids.</title>
        <authorList>
            <person name="Chen Z."/>
        </authorList>
    </citation>
    <scope>NUCLEOTIDE SEQUENCE [LARGE SCALE GENOMIC DNA]</scope>
    <source>
        <strain evidence="5">As9502</strain>
        <tissue evidence="5">Leaf</tissue>
    </source>
</reference>